<evidence type="ECO:0000256" key="2">
    <source>
        <dbReference type="SAM" id="Phobius"/>
    </source>
</evidence>
<sequence length="523" mass="55923">MVLGFELLLALDRDASSLFLTRSIRLFAYGLIGVLLVLFLKLLGVSDGVVGTILTLTLIGDALVSLFVTTNADRYGRRLMLVGGSLLMALAGIAMALAPPSDGSVLWFLCLTIVATIGVISPSGNEVRTYCLSQLRGFPDSDSIFVKCGPFLALEQSILSTRIAPSSRASLFAWYNLIGSVSTAFGALVSGALVVFLTDESALDVNARTTTSDKFFSYYMKISHPFPTSQLFRNDTTPSSPEAPMTKLDSYRAVIAGYGAVGVVLAVVFARLSSKVEVEHVSEPAGEALREARPTEATALLAQPSSVSASSTSQAAAPYSWIFGNMSMESRWIVARLCCLFTLDSFAGSVITGSLLAYWFKVRFNVDEAALGQIMFVSNIISAASSLVAGWITTKVGLINTMVFTHLPASVLMILVPLMPNLFWAKAVLFLRYSISQMDVGPRQAYVASIVPARERTAVIGLTNIVKSLGNSLGPLLAGYLISVGQFDVCFVVCGGLKIVYDLLLLRSFGGADREAAALRRGN</sequence>
<protein>
    <recommendedName>
        <fullName evidence="3">Major facilitator superfamily (MFS) profile domain-containing protein</fullName>
    </recommendedName>
</protein>
<comment type="caution">
    <text evidence="4">The sequence shown here is derived from an EMBL/GenBank/DDBJ whole genome shotgun (WGS) entry which is preliminary data.</text>
</comment>
<dbReference type="InterPro" id="IPR036259">
    <property type="entry name" value="MFS_trans_sf"/>
</dbReference>
<gene>
    <name evidence="4" type="ORF">CcCBS67573_g05003</name>
</gene>
<keyword evidence="2" id="KW-1133">Transmembrane helix</keyword>
<feature type="domain" description="Major facilitator superfamily (MFS) profile" evidence="3">
    <location>
        <begin position="333"/>
        <end position="523"/>
    </location>
</feature>
<evidence type="ECO:0000313" key="4">
    <source>
        <dbReference type="EMBL" id="TPX73722.1"/>
    </source>
</evidence>
<keyword evidence="2" id="KW-0812">Transmembrane</keyword>
<feature type="transmembrane region" description="Helical" evidence="2">
    <location>
        <begin position="404"/>
        <end position="424"/>
    </location>
</feature>
<feature type="transmembrane region" description="Helical" evidence="2">
    <location>
        <begin position="172"/>
        <end position="197"/>
    </location>
</feature>
<dbReference type="Proteomes" id="UP000320333">
    <property type="component" value="Unassembled WGS sequence"/>
</dbReference>
<dbReference type="GO" id="GO:0016020">
    <property type="term" value="C:membrane"/>
    <property type="evidence" value="ECO:0007669"/>
    <property type="project" value="UniProtKB-SubCell"/>
</dbReference>
<feature type="transmembrane region" description="Helical" evidence="2">
    <location>
        <begin position="250"/>
        <end position="270"/>
    </location>
</feature>
<dbReference type="EMBL" id="QEAP01000168">
    <property type="protein sequence ID" value="TPX73722.1"/>
    <property type="molecule type" value="Genomic_DNA"/>
</dbReference>
<proteinExistence type="predicted"/>
<name>A0A507FC58_9FUNG</name>
<dbReference type="InterPro" id="IPR011701">
    <property type="entry name" value="MFS"/>
</dbReference>
<dbReference type="PANTHER" id="PTHR23520:SF5">
    <property type="entry name" value="TRANSPORTER, PUTATIVE (AFU_ORTHOLOGUE AFUA_3G04000)-RELATED"/>
    <property type="match status" value="1"/>
</dbReference>
<dbReference type="AlphaFoldDB" id="A0A507FC58"/>
<evidence type="ECO:0000256" key="1">
    <source>
        <dbReference type="ARBA" id="ARBA00004141"/>
    </source>
</evidence>
<feature type="transmembrane region" description="Helical" evidence="2">
    <location>
        <begin position="333"/>
        <end position="359"/>
    </location>
</feature>
<feature type="transmembrane region" description="Helical" evidence="2">
    <location>
        <begin position="26"/>
        <end position="43"/>
    </location>
</feature>
<evidence type="ECO:0000313" key="5">
    <source>
        <dbReference type="Proteomes" id="UP000320333"/>
    </source>
</evidence>
<organism evidence="4 5">
    <name type="scientific">Chytriomyces confervae</name>
    <dbReference type="NCBI Taxonomy" id="246404"/>
    <lineage>
        <taxon>Eukaryota</taxon>
        <taxon>Fungi</taxon>
        <taxon>Fungi incertae sedis</taxon>
        <taxon>Chytridiomycota</taxon>
        <taxon>Chytridiomycota incertae sedis</taxon>
        <taxon>Chytridiomycetes</taxon>
        <taxon>Chytridiales</taxon>
        <taxon>Chytriomycetaceae</taxon>
        <taxon>Chytriomyces</taxon>
    </lineage>
</organism>
<dbReference type="InterPro" id="IPR020846">
    <property type="entry name" value="MFS_dom"/>
</dbReference>
<dbReference type="OrthoDB" id="10027823at2759"/>
<dbReference type="PANTHER" id="PTHR23520">
    <property type="entry name" value="TRANSPORTER, PUTATIVE (AFU_ORTHOLOGUE AFUA_3G04000)-RELATED"/>
    <property type="match status" value="1"/>
</dbReference>
<keyword evidence="5" id="KW-1185">Reference proteome</keyword>
<feature type="transmembrane region" description="Helical" evidence="2">
    <location>
        <begin position="49"/>
        <end position="67"/>
    </location>
</feature>
<evidence type="ECO:0000259" key="3">
    <source>
        <dbReference type="PROSITE" id="PS50850"/>
    </source>
</evidence>
<keyword evidence="2" id="KW-0472">Membrane</keyword>
<reference evidence="4 5" key="1">
    <citation type="journal article" date="2019" name="Sci. Rep.">
        <title>Comparative genomics of chytrid fungi reveal insights into the obligate biotrophic and pathogenic lifestyle of Synchytrium endobioticum.</title>
        <authorList>
            <person name="van de Vossenberg B.T.L.H."/>
            <person name="Warris S."/>
            <person name="Nguyen H.D.T."/>
            <person name="van Gent-Pelzer M.P.E."/>
            <person name="Joly D.L."/>
            <person name="van de Geest H.C."/>
            <person name="Bonants P.J.M."/>
            <person name="Smith D.S."/>
            <person name="Levesque C.A."/>
            <person name="van der Lee T.A.J."/>
        </authorList>
    </citation>
    <scope>NUCLEOTIDE SEQUENCE [LARGE SCALE GENOMIC DNA]</scope>
    <source>
        <strain evidence="4 5">CBS 675.73</strain>
    </source>
</reference>
<dbReference type="SUPFAM" id="SSF103473">
    <property type="entry name" value="MFS general substrate transporter"/>
    <property type="match status" value="2"/>
</dbReference>
<accession>A0A507FC58</accession>
<feature type="transmembrane region" description="Helical" evidence="2">
    <location>
        <begin position="104"/>
        <end position="120"/>
    </location>
</feature>
<dbReference type="STRING" id="246404.A0A507FC58"/>
<dbReference type="Gene3D" id="1.20.1250.20">
    <property type="entry name" value="MFS general substrate transporter like domains"/>
    <property type="match status" value="2"/>
</dbReference>
<dbReference type="GO" id="GO:0022857">
    <property type="term" value="F:transmembrane transporter activity"/>
    <property type="evidence" value="ECO:0007669"/>
    <property type="project" value="InterPro"/>
</dbReference>
<dbReference type="PROSITE" id="PS50850">
    <property type="entry name" value="MFS"/>
    <property type="match status" value="1"/>
</dbReference>
<dbReference type="Pfam" id="PF07690">
    <property type="entry name" value="MFS_1"/>
    <property type="match status" value="1"/>
</dbReference>
<feature type="transmembrane region" description="Helical" evidence="2">
    <location>
        <begin position="79"/>
        <end position="98"/>
    </location>
</feature>
<comment type="subcellular location">
    <subcellularLocation>
        <location evidence="1">Membrane</location>
        <topology evidence="1">Multi-pass membrane protein</topology>
    </subcellularLocation>
</comment>
<feature type="transmembrane region" description="Helical" evidence="2">
    <location>
        <begin position="371"/>
        <end position="392"/>
    </location>
</feature>